<keyword evidence="4" id="KW-1185">Reference proteome</keyword>
<dbReference type="Pfam" id="PF25482">
    <property type="entry name" value="DUF7905"/>
    <property type="match status" value="1"/>
</dbReference>
<evidence type="ECO:0000256" key="1">
    <source>
        <dbReference type="SAM" id="MobiDB-lite"/>
    </source>
</evidence>
<gene>
    <name evidence="3" type="ORF">EJ02DRAFT_343738</name>
</gene>
<protein>
    <recommendedName>
        <fullName evidence="2">DUF7905 domain-containing protein</fullName>
    </recommendedName>
</protein>
<feature type="compositionally biased region" description="Basic and acidic residues" evidence="1">
    <location>
        <begin position="120"/>
        <end position="136"/>
    </location>
</feature>
<dbReference type="EMBL" id="ML976027">
    <property type="protein sequence ID" value="KAF1943245.1"/>
    <property type="molecule type" value="Genomic_DNA"/>
</dbReference>
<name>A0A6A5SRG4_9PLEO</name>
<accession>A0A6A5SRG4</accession>
<feature type="region of interest" description="Disordered" evidence="1">
    <location>
        <begin position="114"/>
        <end position="136"/>
    </location>
</feature>
<dbReference type="AlphaFoldDB" id="A0A6A5SRG4"/>
<dbReference type="InterPro" id="IPR057227">
    <property type="entry name" value="DUF7905"/>
</dbReference>
<evidence type="ECO:0000313" key="4">
    <source>
        <dbReference type="Proteomes" id="UP000800038"/>
    </source>
</evidence>
<dbReference type="Proteomes" id="UP000800038">
    <property type="component" value="Unassembled WGS sequence"/>
</dbReference>
<evidence type="ECO:0000313" key="3">
    <source>
        <dbReference type="EMBL" id="KAF1943245.1"/>
    </source>
</evidence>
<evidence type="ECO:0000259" key="2">
    <source>
        <dbReference type="Pfam" id="PF25482"/>
    </source>
</evidence>
<dbReference type="OrthoDB" id="4739136at2759"/>
<proteinExistence type="predicted"/>
<organism evidence="3 4">
    <name type="scientific">Clathrospora elynae</name>
    <dbReference type="NCBI Taxonomy" id="706981"/>
    <lineage>
        <taxon>Eukaryota</taxon>
        <taxon>Fungi</taxon>
        <taxon>Dikarya</taxon>
        <taxon>Ascomycota</taxon>
        <taxon>Pezizomycotina</taxon>
        <taxon>Dothideomycetes</taxon>
        <taxon>Pleosporomycetidae</taxon>
        <taxon>Pleosporales</taxon>
        <taxon>Diademaceae</taxon>
        <taxon>Clathrospora</taxon>
    </lineage>
</organism>
<sequence length="662" mass="75890">MDRHNPITAPPGVKLEKLKGKKSRIIPVHPEFRRDMHKSECDRLLEEVQIKTDCIVLAHWEQYNIIKFEVFQATGVEKAVVMLNKWIAKGPMKTKESSAWAKMPAYNAGEWYNGEVEESEDKRKESYKTSTPEGDHKAHIEWPENLRNLQLTPEDAFGRKLQALDPIRARNEVYISLLPYPGGLWRIEIQCDDMNRVQSAEQHVHNMIQKVCTKQLGITQTYNMVLDVTEGMDVELVEAEYWWPNLNNKVVPRLKPSPMMSEPGCFRHEVLHPRQLYPVEKAIEATLNAIRYDRSSYDFVIRLGCLALESKTMPSSEIGKTYSKEVFMNSIQGKVECDVKKWIAEADMGEQILARFMTAKDFLEPLRSAGPRALTLHDIQPMLRVTWAFQDPNILVLRSQTPARHSGRPVPFVQNSRDDTPKAPAGSLIIVQVDWTKDEDGVYEKFETRFYKLAAGHGGAKENMDINLLELGMSRAWHFGLESMITMPKKLVPPILNSFAQGVRLKKKYDMSSREIFAEWDTSPTVMRHLKYSRSDKIYPFLIRNTCYRVELTAMWYPRGKEPFWGVTIRHTQWAYLLAELDKLPAGQRAEWEDTIATFLPDEGCSPCSVVDKDEEFGMQNLNLDKDNEPHARNGIRFLAGQLLRISELVHSATAAQGGVGI</sequence>
<feature type="domain" description="DUF7905" evidence="2">
    <location>
        <begin position="279"/>
        <end position="602"/>
    </location>
</feature>
<reference evidence="3" key="1">
    <citation type="journal article" date="2020" name="Stud. Mycol.">
        <title>101 Dothideomycetes genomes: a test case for predicting lifestyles and emergence of pathogens.</title>
        <authorList>
            <person name="Haridas S."/>
            <person name="Albert R."/>
            <person name="Binder M."/>
            <person name="Bloem J."/>
            <person name="Labutti K."/>
            <person name="Salamov A."/>
            <person name="Andreopoulos B."/>
            <person name="Baker S."/>
            <person name="Barry K."/>
            <person name="Bills G."/>
            <person name="Bluhm B."/>
            <person name="Cannon C."/>
            <person name="Castanera R."/>
            <person name="Culley D."/>
            <person name="Daum C."/>
            <person name="Ezra D."/>
            <person name="Gonzalez J."/>
            <person name="Henrissat B."/>
            <person name="Kuo A."/>
            <person name="Liang C."/>
            <person name="Lipzen A."/>
            <person name="Lutzoni F."/>
            <person name="Magnuson J."/>
            <person name="Mondo S."/>
            <person name="Nolan M."/>
            <person name="Ohm R."/>
            <person name="Pangilinan J."/>
            <person name="Park H.-J."/>
            <person name="Ramirez L."/>
            <person name="Alfaro M."/>
            <person name="Sun H."/>
            <person name="Tritt A."/>
            <person name="Yoshinaga Y."/>
            <person name="Zwiers L.-H."/>
            <person name="Turgeon B."/>
            <person name="Goodwin S."/>
            <person name="Spatafora J."/>
            <person name="Crous P."/>
            <person name="Grigoriev I."/>
        </authorList>
    </citation>
    <scope>NUCLEOTIDE SEQUENCE</scope>
    <source>
        <strain evidence="3">CBS 161.51</strain>
    </source>
</reference>